<feature type="coiled-coil region" evidence="1">
    <location>
        <begin position="359"/>
        <end position="386"/>
    </location>
</feature>
<dbReference type="Proteomes" id="UP000037460">
    <property type="component" value="Unassembled WGS sequence"/>
</dbReference>
<feature type="region of interest" description="Disordered" evidence="2">
    <location>
        <begin position="155"/>
        <end position="178"/>
    </location>
</feature>
<dbReference type="EMBL" id="JWZX01002847">
    <property type="protein sequence ID" value="KOO26466.1"/>
    <property type="molecule type" value="Genomic_DNA"/>
</dbReference>
<feature type="coiled-coil region" evidence="1">
    <location>
        <begin position="246"/>
        <end position="298"/>
    </location>
</feature>
<evidence type="ECO:0000256" key="2">
    <source>
        <dbReference type="SAM" id="MobiDB-lite"/>
    </source>
</evidence>
<evidence type="ECO:0000256" key="1">
    <source>
        <dbReference type="SAM" id="Coils"/>
    </source>
</evidence>
<proteinExistence type="predicted"/>
<gene>
    <name evidence="3" type="ORF">Ctob_011816</name>
</gene>
<keyword evidence="1" id="KW-0175">Coiled coil</keyword>
<sequence>MKAMAAEKLEAMAAEHLEAMEAMAAGFEAKLAQARASAGAGLPEQLAAQLAARVQEIEAERAAPGPLCALVQAASEVLSPRVGAVLSEALHSAQQRQLIELTAATSEGKDSKVLDDAVTVAWNHLWALSLSPAEGREHALAAMQAEHEAARARVGQHVGQEAELGRRKSARERAEEEDGFSGFRRSLRELIALHDRLAHEEATNAALRRDLEAACLATDAAERRFSEQEHSLVQLRTAVVRLTELSAALDLELRQQKQACAELEQSLARAAHELRLEKEHAEAAAERHAESVAELEARLTGGRGGRSRRFGSAEHVSAPPSAADFELQVHERAQLETLREEVERQKAMRLAAATGGPDAGLAEARLEALRAELAGAEAAHEAVVAELTAAF</sequence>
<comment type="caution">
    <text evidence="3">The sequence shown here is derived from an EMBL/GenBank/DDBJ whole genome shotgun (WGS) entry which is preliminary data.</text>
</comment>
<reference evidence="4" key="1">
    <citation type="journal article" date="2015" name="PLoS Genet.">
        <title>Genome Sequence and Transcriptome Analyses of Chrysochromulina tobin: Metabolic Tools for Enhanced Algal Fitness in the Prominent Order Prymnesiales (Haptophyceae).</title>
        <authorList>
            <person name="Hovde B.T."/>
            <person name="Deodato C.R."/>
            <person name="Hunsperger H.M."/>
            <person name="Ryken S.A."/>
            <person name="Yost W."/>
            <person name="Jha R.K."/>
            <person name="Patterson J."/>
            <person name="Monnat R.J. Jr."/>
            <person name="Barlow S.B."/>
            <person name="Starkenburg S.R."/>
            <person name="Cattolico R.A."/>
        </authorList>
    </citation>
    <scope>NUCLEOTIDE SEQUENCE</scope>
    <source>
        <strain evidence="4">CCMP291</strain>
    </source>
</reference>
<protein>
    <submittedName>
        <fullName evidence="3">Uncharacterized protein</fullName>
    </submittedName>
</protein>
<evidence type="ECO:0000313" key="3">
    <source>
        <dbReference type="EMBL" id="KOO26466.1"/>
    </source>
</evidence>
<evidence type="ECO:0000313" key="4">
    <source>
        <dbReference type="Proteomes" id="UP000037460"/>
    </source>
</evidence>
<organism evidence="3 4">
    <name type="scientific">Chrysochromulina tobinii</name>
    <dbReference type="NCBI Taxonomy" id="1460289"/>
    <lineage>
        <taxon>Eukaryota</taxon>
        <taxon>Haptista</taxon>
        <taxon>Haptophyta</taxon>
        <taxon>Prymnesiophyceae</taxon>
        <taxon>Prymnesiales</taxon>
        <taxon>Chrysochromulinaceae</taxon>
        <taxon>Chrysochromulina</taxon>
    </lineage>
</organism>
<dbReference type="AlphaFoldDB" id="A0A0M0JIQ9"/>
<accession>A0A0M0JIQ9</accession>
<feature type="compositionally biased region" description="Basic and acidic residues" evidence="2">
    <location>
        <begin position="163"/>
        <end position="174"/>
    </location>
</feature>
<name>A0A0M0JIQ9_9EUKA</name>
<keyword evidence="4" id="KW-1185">Reference proteome</keyword>
<feature type="region of interest" description="Disordered" evidence="2">
    <location>
        <begin position="300"/>
        <end position="319"/>
    </location>
</feature>